<dbReference type="PANTHER" id="PTHR43618">
    <property type="entry name" value="7-ALPHA-HYDROXYSTEROID DEHYDROGENASE"/>
    <property type="match status" value="1"/>
</dbReference>
<dbReference type="CDD" id="cd05233">
    <property type="entry name" value="SDR_c"/>
    <property type="match status" value="1"/>
</dbReference>
<evidence type="ECO:0000313" key="5">
    <source>
        <dbReference type="EMBL" id="KAK3671920.1"/>
    </source>
</evidence>
<evidence type="ECO:0000313" key="6">
    <source>
        <dbReference type="Proteomes" id="UP001274830"/>
    </source>
</evidence>
<evidence type="ECO:0008006" key="7">
    <source>
        <dbReference type="Google" id="ProtNLM"/>
    </source>
</evidence>
<evidence type="ECO:0000256" key="4">
    <source>
        <dbReference type="SAM" id="MobiDB-lite"/>
    </source>
</evidence>
<dbReference type="PANTHER" id="PTHR43618:SF1">
    <property type="entry name" value="SHORT CHAIN DEHYDROGENASE_REDUCTASE"/>
    <property type="match status" value="1"/>
</dbReference>
<accession>A0AAE0TU01</accession>
<comment type="caution">
    <text evidence="5">The sequence shown here is derived from an EMBL/GenBank/DDBJ whole genome shotgun (WGS) entry which is preliminary data.</text>
</comment>
<sequence>MATGGAQTHHFHAHKLFGVPKYVCVVTGGGTGIGLMAAQALAANGAKVYIVGRRIEALEAAAKSHHPSSEQDGGSGGEIVPLGPCDVTKKDELEKIVKEVEGREGYINMLMCNAGIGGPKAPPEQTDASDLKKNLWENESVEAWNETYNVDVTSVYFTTVAFLPLLQASLTHKKSPNTDRFSPSVITTSSMSGLMRHAQGHFAYNAAKGATVQLTKLMSAEFQKAGIRVNSIAPGYFPSEMTTKESDGNQKSKLPDDNVQSKGHVPLNRGGREEEMGMAVLFLTKNQYVNGQILAVDGGVLNVARKSFGS</sequence>
<keyword evidence="6" id="KW-1185">Reference proteome</keyword>
<protein>
    <recommendedName>
        <fullName evidence="7">NAD(P)-binding protein</fullName>
    </recommendedName>
</protein>
<feature type="region of interest" description="Disordered" evidence="4">
    <location>
        <begin position="238"/>
        <end position="270"/>
    </location>
</feature>
<dbReference type="GO" id="GO:0016491">
    <property type="term" value="F:oxidoreductase activity"/>
    <property type="evidence" value="ECO:0007669"/>
    <property type="project" value="UniProtKB-KW"/>
</dbReference>
<dbReference type="SUPFAM" id="SSF51735">
    <property type="entry name" value="NAD(P)-binding Rossmann-fold domains"/>
    <property type="match status" value="1"/>
</dbReference>
<proteinExistence type="inferred from homology"/>
<keyword evidence="3" id="KW-0560">Oxidoreductase</keyword>
<evidence type="ECO:0000256" key="3">
    <source>
        <dbReference type="ARBA" id="ARBA00023002"/>
    </source>
</evidence>
<dbReference type="PRINTS" id="PR00081">
    <property type="entry name" value="GDHRDH"/>
</dbReference>
<reference evidence="5" key="1">
    <citation type="submission" date="2023-07" db="EMBL/GenBank/DDBJ databases">
        <title>Black Yeasts Isolated from many extreme environments.</title>
        <authorList>
            <person name="Coleine C."/>
            <person name="Stajich J.E."/>
            <person name="Selbmann L."/>
        </authorList>
    </citation>
    <scope>NUCLEOTIDE SEQUENCE</scope>
    <source>
        <strain evidence="5">CCFEE 5485</strain>
    </source>
</reference>
<dbReference type="InterPro" id="IPR052178">
    <property type="entry name" value="Sec_Metab_Biosynth_SDR"/>
</dbReference>
<dbReference type="Gene3D" id="3.40.50.720">
    <property type="entry name" value="NAD(P)-binding Rossmann-like Domain"/>
    <property type="match status" value="1"/>
</dbReference>
<feature type="compositionally biased region" description="Basic and acidic residues" evidence="4">
    <location>
        <begin position="242"/>
        <end position="256"/>
    </location>
</feature>
<dbReference type="InterPro" id="IPR036291">
    <property type="entry name" value="NAD(P)-bd_dom_sf"/>
</dbReference>
<evidence type="ECO:0000256" key="2">
    <source>
        <dbReference type="ARBA" id="ARBA00022857"/>
    </source>
</evidence>
<dbReference type="Pfam" id="PF13561">
    <property type="entry name" value="adh_short_C2"/>
    <property type="match status" value="1"/>
</dbReference>
<dbReference type="Proteomes" id="UP001274830">
    <property type="component" value="Unassembled WGS sequence"/>
</dbReference>
<dbReference type="EMBL" id="JAUTXT010000038">
    <property type="protein sequence ID" value="KAK3671920.1"/>
    <property type="molecule type" value="Genomic_DNA"/>
</dbReference>
<feature type="region of interest" description="Disordered" evidence="4">
    <location>
        <begin position="62"/>
        <end position="83"/>
    </location>
</feature>
<gene>
    <name evidence="5" type="ORF">LTR78_008286</name>
</gene>
<comment type="similarity">
    <text evidence="1">Belongs to the short-chain dehydrogenases/reductases (SDR) family.</text>
</comment>
<keyword evidence="2" id="KW-0521">NADP</keyword>
<evidence type="ECO:0000256" key="1">
    <source>
        <dbReference type="ARBA" id="ARBA00006484"/>
    </source>
</evidence>
<name>A0AAE0TU01_9PEZI</name>
<organism evidence="5 6">
    <name type="scientific">Recurvomyces mirabilis</name>
    <dbReference type="NCBI Taxonomy" id="574656"/>
    <lineage>
        <taxon>Eukaryota</taxon>
        <taxon>Fungi</taxon>
        <taxon>Dikarya</taxon>
        <taxon>Ascomycota</taxon>
        <taxon>Pezizomycotina</taxon>
        <taxon>Dothideomycetes</taxon>
        <taxon>Dothideomycetidae</taxon>
        <taxon>Mycosphaerellales</taxon>
        <taxon>Teratosphaeriaceae</taxon>
        <taxon>Recurvomyces</taxon>
    </lineage>
</organism>
<dbReference type="AlphaFoldDB" id="A0AAE0TU01"/>
<dbReference type="InterPro" id="IPR002347">
    <property type="entry name" value="SDR_fam"/>
</dbReference>